<dbReference type="InterPro" id="IPR013783">
    <property type="entry name" value="Ig-like_fold"/>
</dbReference>
<dbReference type="GeneTree" id="ENSGT01150000288536"/>
<dbReference type="Gene3D" id="2.60.40.10">
    <property type="entry name" value="Immunoglobulins"/>
    <property type="match status" value="1"/>
</dbReference>
<dbReference type="InterPro" id="IPR036179">
    <property type="entry name" value="Ig-like_dom_sf"/>
</dbReference>
<proteinExistence type="predicted"/>
<dbReference type="InterPro" id="IPR003599">
    <property type="entry name" value="Ig_sub"/>
</dbReference>
<dbReference type="STRING" id="62062.ENSHHUP00000005595"/>
<evidence type="ECO:0000313" key="3">
    <source>
        <dbReference type="Proteomes" id="UP000314982"/>
    </source>
</evidence>
<keyword evidence="3" id="KW-1185">Reference proteome</keyword>
<sequence length="148" mass="16586">RETTHYPPLWPIEKHTTLPKETNQDGWSVTYTKNKICVLKGSSVEMSCTYTYPNGTVTTAFWFTELGTGVEPDSLGQDPVYEGRLEYHGDKKNGQRLTIRDLRESDSAEYKIRLFTDQEGGKYIGSPGVTLSVTGTVTFNIAKLLNSI</sequence>
<dbReference type="Ensembl" id="ENSHHUT00000005774.1">
    <property type="protein sequence ID" value="ENSHHUP00000005595.1"/>
    <property type="gene ID" value="ENSHHUG00000003457.1"/>
</dbReference>
<dbReference type="PANTHER" id="PTHR46013:SF4">
    <property type="entry name" value="B-CELL RECEPTOR CD22-RELATED"/>
    <property type="match status" value="1"/>
</dbReference>
<name>A0A4W5K560_9TELE</name>
<reference evidence="2" key="2">
    <citation type="submission" date="2025-08" db="UniProtKB">
        <authorList>
            <consortium name="Ensembl"/>
        </authorList>
    </citation>
    <scope>IDENTIFICATION</scope>
</reference>
<protein>
    <recommendedName>
        <fullName evidence="1">Immunoglobulin domain-containing protein</fullName>
    </recommendedName>
</protein>
<evidence type="ECO:0000259" key="1">
    <source>
        <dbReference type="SMART" id="SM00409"/>
    </source>
</evidence>
<feature type="domain" description="Immunoglobulin" evidence="1">
    <location>
        <begin position="33"/>
        <end position="134"/>
    </location>
</feature>
<dbReference type="SMART" id="SM00409">
    <property type="entry name" value="IG"/>
    <property type="match status" value="1"/>
</dbReference>
<reference evidence="3" key="1">
    <citation type="submission" date="2018-06" db="EMBL/GenBank/DDBJ databases">
        <title>Genome assembly of Danube salmon.</title>
        <authorList>
            <person name="Macqueen D.J."/>
            <person name="Gundappa M.K."/>
        </authorList>
    </citation>
    <scope>NUCLEOTIDE SEQUENCE [LARGE SCALE GENOMIC DNA]</scope>
</reference>
<evidence type="ECO:0000313" key="2">
    <source>
        <dbReference type="Ensembl" id="ENSHHUP00000005595.1"/>
    </source>
</evidence>
<dbReference type="Proteomes" id="UP000314982">
    <property type="component" value="Unassembled WGS sequence"/>
</dbReference>
<dbReference type="PANTHER" id="PTHR46013">
    <property type="entry name" value="VASCULAR CELL ADHESION MOLECULE 1"/>
    <property type="match status" value="1"/>
</dbReference>
<accession>A0A4W5K560</accession>
<organism evidence="2 3">
    <name type="scientific">Hucho hucho</name>
    <name type="common">huchen</name>
    <dbReference type="NCBI Taxonomy" id="62062"/>
    <lineage>
        <taxon>Eukaryota</taxon>
        <taxon>Metazoa</taxon>
        <taxon>Chordata</taxon>
        <taxon>Craniata</taxon>
        <taxon>Vertebrata</taxon>
        <taxon>Euteleostomi</taxon>
        <taxon>Actinopterygii</taxon>
        <taxon>Neopterygii</taxon>
        <taxon>Teleostei</taxon>
        <taxon>Protacanthopterygii</taxon>
        <taxon>Salmoniformes</taxon>
        <taxon>Salmonidae</taxon>
        <taxon>Salmoninae</taxon>
        <taxon>Hucho</taxon>
    </lineage>
</organism>
<reference evidence="2" key="3">
    <citation type="submission" date="2025-09" db="UniProtKB">
        <authorList>
            <consortium name="Ensembl"/>
        </authorList>
    </citation>
    <scope>IDENTIFICATION</scope>
</reference>
<dbReference type="AlphaFoldDB" id="A0A4W5K560"/>
<dbReference type="SUPFAM" id="SSF48726">
    <property type="entry name" value="Immunoglobulin"/>
    <property type="match status" value="1"/>
</dbReference>